<protein>
    <submittedName>
        <fullName evidence="1">Uncharacterized protein</fullName>
    </submittedName>
</protein>
<gene>
    <name evidence="1" type="ORF">NTEN_LOCUS4417</name>
</gene>
<evidence type="ECO:0000313" key="1">
    <source>
        <dbReference type="EMBL" id="CAA9998123.1"/>
    </source>
</evidence>
<reference evidence="1 2" key="1">
    <citation type="submission" date="2020-02" db="EMBL/GenBank/DDBJ databases">
        <authorList>
            <person name="Ferguson B K."/>
        </authorList>
    </citation>
    <scope>NUCLEOTIDE SEQUENCE [LARGE SCALE GENOMIC DNA]</scope>
</reference>
<name>A0A6H5G7G1_9HEMI</name>
<proteinExistence type="predicted"/>
<dbReference type="Proteomes" id="UP000479000">
    <property type="component" value="Unassembled WGS sequence"/>
</dbReference>
<keyword evidence="2" id="KW-1185">Reference proteome</keyword>
<organism evidence="1 2">
    <name type="scientific">Nesidiocoris tenuis</name>
    <dbReference type="NCBI Taxonomy" id="355587"/>
    <lineage>
        <taxon>Eukaryota</taxon>
        <taxon>Metazoa</taxon>
        <taxon>Ecdysozoa</taxon>
        <taxon>Arthropoda</taxon>
        <taxon>Hexapoda</taxon>
        <taxon>Insecta</taxon>
        <taxon>Pterygota</taxon>
        <taxon>Neoptera</taxon>
        <taxon>Paraneoptera</taxon>
        <taxon>Hemiptera</taxon>
        <taxon>Heteroptera</taxon>
        <taxon>Panheteroptera</taxon>
        <taxon>Cimicomorpha</taxon>
        <taxon>Miridae</taxon>
        <taxon>Dicyphina</taxon>
        <taxon>Nesidiocoris</taxon>
    </lineage>
</organism>
<sequence>PTEGQDVFCNLFKFMLSVRKNSNALTSKKKFSRIRNGWPTCTFQQTSRELLPRTRNILKREILPTIGITQTTYSHHAYRTEGPLQLPEGPSPNGCIVIILKSRIETELLKKNFFSYTFTQNHFLNKYTYTPVGAGSRIFSFRTQIQLLLEQKRPGNSFTIDPASGNCSSTRSDTE</sequence>
<dbReference type="EMBL" id="CADCXU010006569">
    <property type="protein sequence ID" value="CAA9998123.1"/>
    <property type="molecule type" value="Genomic_DNA"/>
</dbReference>
<accession>A0A6H5G7G1</accession>
<feature type="non-terminal residue" evidence="1">
    <location>
        <position position="1"/>
    </location>
</feature>
<dbReference type="AlphaFoldDB" id="A0A6H5G7G1"/>
<evidence type="ECO:0000313" key="2">
    <source>
        <dbReference type="Proteomes" id="UP000479000"/>
    </source>
</evidence>